<comment type="caution">
    <text evidence="1">The sequence shown here is derived from an EMBL/GenBank/DDBJ whole genome shotgun (WGS) entry which is preliminary data.</text>
</comment>
<dbReference type="EMBL" id="CAJVCH010018729">
    <property type="protein sequence ID" value="CAG7686253.1"/>
    <property type="molecule type" value="Genomic_DNA"/>
</dbReference>
<keyword evidence="2" id="KW-1185">Reference proteome</keyword>
<evidence type="ECO:0000313" key="2">
    <source>
        <dbReference type="Proteomes" id="UP000708208"/>
    </source>
</evidence>
<dbReference type="AlphaFoldDB" id="A0A8J2JRY4"/>
<gene>
    <name evidence="1" type="ORF">AFUS01_LOCUS3163</name>
</gene>
<proteinExistence type="predicted"/>
<accession>A0A8J2JRY4</accession>
<name>A0A8J2JRY4_9HEXA</name>
<protein>
    <submittedName>
        <fullName evidence="1">Uncharacterized protein</fullName>
    </submittedName>
</protein>
<reference evidence="1" key="1">
    <citation type="submission" date="2021-06" db="EMBL/GenBank/DDBJ databases">
        <authorList>
            <person name="Hodson N. C."/>
            <person name="Mongue J. A."/>
            <person name="Jaron S. K."/>
        </authorList>
    </citation>
    <scope>NUCLEOTIDE SEQUENCE</scope>
</reference>
<sequence>MPDSFGVETALIGSSRRESLKSPVNVVLKRIYLFRSTLKYQDPRKYRITVSCKVCILPVDKFTASILFYFKNMTTE</sequence>
<organism evidence="1 2">
    <name type="scientific">Allacma fusca</name>
    <dbReference type="NCBI Taxonomy" id="39272"/>
    <lineage>
        <taxon>Eukaryota</taxon>
        <taxon>Metazoa</taxon>
        <taxon>Ecdysozoa</taxon>
        <taxon>Arthropoda</taxon>
        <taxon>Hexapoda</taxon>
        <taxon>Collembola</taxon>
        <taxon>Symphypleona</taxon>
        <taxon>Sminthuridae</taxon>
        <taxon>Allacma</taxon>
    </lineage>
</organism>
<evidence type="ECO:0000313" key="1">
    <source>
        <dbReference type="EMBL" id="CAG7686253.1"/>
    </source>
</evidence>
<dbReference type="Proteomes" id="UP000708208">
    <property type="component" value="Unassembled WGS sequence"/>
</dbReference>